<dbReference type="Proteomes" id="UP000728032">
    <property type="component" value="Unassembled WGS sequence"/>
</dbReference>
<feature type="transmembrane region" description="Helical" evidence="7">
    <location>
        <begin position="632"/>
        <end position="654"/>
    </location>
</feature>
<feature type="transmembrane region" description="Helical" evidence="7">
    <location>
        <begin position="661"/>
        <end position="681"/>
    </location>
</feature>
<comment type="subcellular location">
    <subcellularLocation>
        <location evidence="1">Membrane</location>
        <topology evidence="1">Multi-pass membrane protein</topology>
    </subcellularLocation>
</comment>
<dbReference type="PROSITE" id="PS50893">
    <property type="entry name" value="ABC_TRANSPORTER_2"/>
    <property type="match status" value="1"/>
</dbReference>
<evidence type="ECO:0000256" key="4">
    <source>
        <dbReference type="ARBA" id="ARBA00022840"/>
    </source>
</evidence>
<dbReference type="OrthoDB" id="10255969at2759"/>
<dbReference type="SMART" id="SM00382">
    <property type="entry name" value="AAA"/>
    <property type="match status" value="1"/>
</dbReference>
<dbReference type="GO" id="GO:0140359">
    <property type="term" value="F:ABC-type transporter activity"/>
    <property type="evidence" value="ECO:0007669"/>
    <property type="project" value="InterPro"/>
</dbReference>
<evidence type="ECO:0000256" key="1">
    <source>
        <dbReference type="ARBA" id="ARBA00004141"/>
    </source>
</evidence>
<dbReference type="EMBL" id="OC917455">
    <property type="protein sequence ID" value="CAD7647098.1"/>
    <property type="molecule type" value="Genomic_DNA"/>
</dbReference>
<dbReference type="InterPro" id="IPR003439">
    <property type="entry name" value="ABC_transporter-like_ATP-bd"/>
</dbReference>
<evidence type="ECO:0000256" key="7">
    <source>
        <dbReference type="SAM" id="Phobius"/>
    </source>
</evidence>
<keyword evidence="2 7" id="KW-0812">Transmembrane</keyword>
<dbReference type="Gene3D" id="3.40.50.300">
    <property type="entry name" value="P-loop containing nucleotide triphosphate hydrolases"/>
    <property type="match status" value="1"/>
</dbReference>
<dbReference type="InterPro" id="IPR013525">
    <property type="entry name" value="ABC2_TM"/>
</dbReference>
<protein>
    <recommendedName>
        <fullName evidence="8">ABC transporter domain-containing protein</fullName>
    </recommendedName>
</protein>
<dbReference type="GO" id="GO:0016020">
    <property type="term" value="C:membrane"/>
    <property type="evidence" value="ECO:0007669"/>
    <property type="project" value="UniProtKB-SubCell"/>
</dbReference>
<evidence type="ECO:0000256" key="3">
    <source>
        <dbReference type="ARBA" id="ARBA00022741"/>
    </source>
</evidence>
<dbReference type="Pfam" id="PF12698">
    <property type="entry name" value="ABC2_membrane_3"/>
    <property type="match status" value="1"/>
</dbReference>
<feature type="transmembrane region" description="Helical" evidence="7">
    <location>
        <begin position="719"/>
        <end position="741"/>
    </location>
</feature>
<gene>
    <name evidence="9" type="ORF">ONB1V03_LOCUS6080</name>
</gene>
<dbReference type="EMBL" id="CAJPVJ010002630">
    <property type="protein sequence ID" value="CAG2166561.1"/>
    <property type="molecule type" value="Genomic_DNA"/>
</dbReference>
<dbReference type="InterPro" id="IPR027417">
    <property type="entry name" value="P-loop_NTPase"/>
</dbReference>
<dbReference type="PANTHER" id="PTHR43038">
    <property type="entry name" value="ATP-BINDING CASSETTE, SUB-FAMILY H, MEMBER 1"/>
    <property type="match status" value="1"/>
</dbReference>
<evidence type="ECO:0000256" key="2">
    <source>
        <dbReference type="ARBA" id="ARBA00022692"/>
    </source>
</evidence>
<sequence length="746" mass="84232">MSAISVNNVTFKYSKQNVLDNFCAQVNAGEIYALLGPSGGGKTTLLRMILGRIKLQQGFISVFGQRPGAANDRISYMPQNSALCMQFTVAQTLQYFMHIYRISSNEFSNRYAKLQKLLELPANECVINSLSGGQQRRISLACALLNHPSLVILDEPTVGIDLLIIHNIWKYLNMRCREGLTILFVTHYIEEATNAHKVGLMRNGRLLAEENPRKLCDDFGEKSLESVFLRLCLLDNNCHRNVNSNTNNNYNHNNDKNILNKNNENNIDKNCHTNTVNNANIYNINNGIVVNNNYKNILYTNNNNNNDNKVYAENYQNLCADFDSQPKPKPKPNRVLNPLKSLDEQKSLIDTLVFNLWIIVILIKRNALKYMNMSCALICILLPATQVVIYCLVYSRPLIEITAAVFNEERHDTEHPAYSTELLASLLPVERHLIRPVMHPTLQSAIQAVRNGSAVGAIWFKHNYSDSLDDRLDDPMGDDLDVSVYDTSAVHTYLDNSHIMFGNAFTHSLSESVLKFVTKLTRDRNLTAIEIPITVEKTVQSESLLIKDTGLSANLIFYVYLSQIVLSSLVLTQERKDGLFERSLIAGVSHHLVLVSHLCTNFVISLVQILLMYGTAFWVFDEVNNNGSGCLIVAYLTTEALNAITSGLLISAALKEEYHCLIILGFLCAPQLFTSGMFWPLESLDRYLRYANLCSPLAIPVETMRNIILRGWQFSNSNILFGFGVNLVPSVLFLIMALFIFRYREI</sequence>
<dbReference type="InterPro" id="IPR003593">
    <property type="entry name" value="AAA+_ATPase"/>
</dbReference>
<dbReference type="PANTHER" id="PTHR43038:SF3">
    <property type="entry name" value="ABC TRANSPORTER G FAMILY MEMBER 20 ISOFORM X1"/>
    <property type="match status" value="1"/>
</dbReference>
<name>A0A7R9LSU8_9ACAR</name>
<dbReference type="GO" id="GO:0005524">
    <property type="term" value="F:ATP binding"/>
    <property type="evidence" value="ECO:0007669"/>
    <property type="project" value="UniProtKB-KW"/>
</dbReference>
<feature type="transmembrane region" description="Helical" evidence="7">
    <location>
        <begin position="592"/>
        <end position="620"/>
    </location>
</feature>
<dbReference type="Pfam" id="PF00005">
    <property type="entry name" value="ABC_tran"/>
    <property type="match status" value="1"/>
</dbReference>
<dbReference type="CDD" id="cd03230">
    <property type="entry name" value="ABC_DR_subfamily_A"/>
    <property type="match status" value="1"/>
</dbReference>
<dbReference type="InterPro" id="IPR017871">
    <property type="entry name" value="ABC_transporter-like_CS"/>
</dbReference>
<keyword evidence="5 7" id="KW-1133">Transmembrane helix</keyword>
<dbReference type="AlphaFoldDB" id="A0A7R9LSU8"/>
<proteinExistence type="predicted"/>
<keyword evidence="3" id="KW-0547">Nucleotide-binding</keyword>
<keyword evidence="10" id="KW-1185">Reference proteome</keyword>
<evidence type="ECO:0000256" key="6">
    <source>
        <dbReference type="ARBA" id="ARBA00023136"/>
    </source>
</evidence>
<dbReference type="GO" id="GO:0016887">
    <property type="term" value="F:ATP hydrolysis activity"/>
    <property type="evidence" value="ECO:0007669"/>
    <property type="project" value="InterPro"/>
</dbReference>
<keyword evidence="4" id="KW-0067">ATP-binding</keyword>
<feature type="domain" description="ABC transporter" evidence="8">
    <location>
        <begin position="4"/>
        <end position="228"/>
    </location>
</feature>
<dbReference type="PROSITE" id="PS00211">
    <property type="entry name" value="ABC_TRANSPORTER_1"/>
    <property type="match status" value="1"/>
</dbReference>
<dbReference type="SUPFAM" id="SSF52540">
    <property type="entry name" value="P-loop containing nucleoside triphosphate hydrolases"/>
    <property type="match status" value="1"/>
</dbReference>
<keyword evidence="6 7" id="KW-0472">Membrane</keyword>
<evidence type="ECO:0000313" key="10">
    <source>
        <dbReference type="Proteomes" id="UP000728032"/>
    </source>
</evidence>
<evidence type="ECO:0000313" key="9">
    <source>
        <dbReference type="EMBL" id="CAD7647098.1"/>
    </source>
</evidence>
<accession>A0A7R9LSU8</accession>
<evidence type="ECO:0000259" key="8">
    <source>
        <dbReference type="PROSITE" id="PS50893"/>
    </source>
</evidence>
<reference evidence="9" key="1">
    <citation type="submission" date="2020-11" db="EMBL/GenBank/DDBJ databases">
        <authorList>
            <person name="Tran Van P."/>
        </authorList>
    </citation>
    <scope>NUCLEOTIDE SEQUENCE</scope>
</reference>
<evidence type="ECO:0000256" key="5">
    <source>
        <dbReference type="ARBA" id="ARBA00022989"/>
    </source>
</evidence>
<organism evidence="9">
    <name type="scientific">Oppiella nova</name>
    <dbReference type="NCBI Taxonomy" id="334625"/>
    <lineage>
        <taxon>Eukaryota</taxon>
        <taxon>Metazoa</taxon>
        <taxon>Ecdysozoa</taxon>
        <taxon>Arthropoda</taxon>
        <taxon>Chelicerata</taxon>
        <taxon>Arachnida</taxon>
        <taxon>Acari</taxon>
        <taxon>Acariformes</taxon>
        <taxon>Sarcoptiformes</taxon>
        <taxon>Oribatida</taxon>
        <taxon>Brachypylina</taxon>
        <taxon>Oppioidea</taxon>
        <taxon>Oppiidae</taxon>
        <taxon>Oppiella</taxon>
    </lineage>
</organism>
<feature type="transmembrane region" description="Helical" evidence="7">
    <location>
        <begin position="551"/>
        <end position="571"/>
    </location>
</feature>